<sequence length="187" mass="20542">MCRRVYASLLGLAKLRIQCCGILIKEMRDSTINYKLVRPSLNVFKWKPPDQGSYKINCKAVIDVRGGWIGLGIVIRDVSGLVMASCSLRIAAGVDDWATNSLAILKSIQFGSECGMFPFIIEFDAKKVVNWNNNSSHVNSNYGTILGDIDGLSSHWSGSNINWVPAVCNTVALGLAKEALKLDEDQF</sequence>
<dbReference type="GO" id="GO:0003676">
    <property type="term" value="F:nucleic acid binding"/>
    <property type="evidence" value="ECO:0007669"/>
    <property type="project" value="InterPro"/>
</dbReference>
<gene>
    <name evidence="2" type="ORF">Dsin_025855</name>
</gene>
<evidence type="ECO:0000313" key="2">
    <source>
        <dbReference type="EMBL" id="KAK3194545.1"/>
    </source>
</evidence>
<dbReference type="InterPro" id="IPR052929">
    <property type="entry name" value="RNase_H-like_EbsB-rel"/>
</dbReference>
<organism evidence="2 3">
    <name type="scientific">Dipteronia sinensis</name>
    <dbReference type="NCBI Taxonomy" id="43782"/>
    <lineage>
        <taxon>Eukaryota</taxon>
        <taxon>Viridiplantae</taxon>
        <taxon>Streptophyta</taxon>
        <taxon>Embryophyta</taxon>
        <taxon>Tracheophyta</taxon>
        <taxon>Spermatophyta</taxon>
        <taxon>Magnoliopsida</taxon>
        <taxon>eudicotyledons</taxon>
        <taxon>Gunneridae</taxon>
        <taxon>Pentapetalae</taxon>
        <taxon>rosids</taxon>
        <taxon>malvids</taxon>
        <taxon>Sapindales</taxon>
        <taxon>Sapindaceae</taxon>
        <taxon>Hippocastanoideae</taxon>
        <taxon>Acereae</taxon>
        <taxon>Dipteronia</taxon>
    </lineage>
</organism>
<dbReference type="GO" id="GO:0004523">
    <property type="term" value="F:RNA-DNA hybrid ribonuclease activity"/>
    <property type="evidence" value="ECO:0007669"/>
    <property type="project" value="InterPro"/>
</dbReference>
<dbReference type="PANTHER" id="PTHR47074:SF11">
    <property type="entry name" value="REVERSE TRANSCRIPTASE-LIKE PROTEIN"/>
    <property type="match status" value="1"/>
</dbReference>
<dbReference type="AlphaFoldDB" id="A0AAD9ZWX8"/>
<dbReference type="Pfam" id="PF13456">
    <property type="entry name" value="RVT_3"/>
    <property type="match status" value="1"/>
</dbReference>
<dbReference type="EMBL" id="JANJYJ010000008">
    <property type="protein sequence ID" value="KAK3194545.1"/>
    <property type="molecule type" value="Genomic_DNA"/>
</dbReference>
<dbReference type="Gene3D" id="3.30.420.10">
    <property type="entry name" value="Ribonuclease H-like superfamily/Ribonuclease H"/>
    <property type="match status" value="1"/>
</dbReference>
<name>A0AAD9ZWX8_9ROSI</name>
<keyword evidence="3" id="KW-1185">Reference proteome</keyword>
<dbReference type="Proteomes" id="UP001281410">
    <property type="component" value="Unassembled WGS sequence"/>
</dbReference>
<evidence type="ECO:0000313" key="3">
    <source>
        <dbReference type="Proteomes" id="UP001281410"/>
    </source>
</evidence>
<proteinExistence type="predicted"/>
<comment type="caution">
    <text evidence="2">The sequence shown here is derived from an EMBL/GenBank/DDBJ whole genome shotgun (WGS) entry which is preliminary data.</text>
</comment>
<reference evidence="2" key="1">
    <citation type="journal article" date="2023" name="Plant J.">
        <title>Genome sequences and population genomics provide insights into the demographic history, inbreeding, and mutation load of two 'living fossil' tree species of Dipteronia.</title>
        <authorList>
            <person name="Feng Y."/>
            <person name="Comes H.P."/>
            <person name="Chen J."/>
            <person name="Zhu S."/>
            <person name="Lu R."/>
            <person name="Zhang X."/>
            <person name="Li P."/>
            <person name="Qiu J."/>
            <person name="Olsen K.M."/>
            <person name="Qiu Y."/>
        </authorList>
    </citation>
    <scope>NUCLEOTIDE SEQUENCE</scope>
    <source>
        <strain evidence="2">NBL</strain>
    </source>
</reference>
<accession>A0AAD9ZWX8</accession>
<evidence type="ECO:0000259" key="1">
    <source>
        <dbReference type="Pfam" id="PF13456"/>
    </source>
</evidence>
<dbReference type="InterPro" id="IPR002156">
    <property type="entry name" value="RNaseH_domain"/>
</dbReference>
<feature type="domain" description="RNase H type-1" evidence="1">
    <location>
        <begin position="70"/>
        <end position="179"/>
    </location>
</feature>
<protein>
    <recommendedName>
        <fullName evidence="1">RNase H type-1 domain-containing protein</fullName>
    </recommendedName>
</protein>
<dbReference type="InterPro" id="IPR036397">
    <property type="entry name" value="RNaseH_sf"/>
</dbReference>
<dbReference type="PANTHER" id="PTHR47074">
    <property type="entry name" value="BNAC02G40300D PROTEIN"/>
    <property type="match status" value="1"/>
</dbReference>